<organism evidence="2 3">
    <name type="scientific">Embleya scabrispora</name>
    <dbReference type="NCBI Taxonomy" id="159449"/>
    <lineage>
        <taxon>Bacteria</taxon>
        <taxon>Bacillati</taxon>
        <taxon>Actinomycetota</taxon>
        <taxon>Actinomycetes</taxon>
        <taxon>Kitasatosporales</taxon>
        <taxon>Streptomycetaceae</taxon>
        <taxon>Embleya</taxon>
    </lineage>
</organism>
<dbReference type="Pfam" id="PF06240">
    <property type="entry name" value="COXG"/>
    <property type="match status" value="1"/>
</dbReference>
<name>A0A1T3NQM7_9ACTN</name>
<reference evidence="2 3" key="1">
    <citation type="submission" date="2017-03" db="EMBL/GenBank/DDBJ databases">
        <title>Draft genome sequence of Streptomyces scabrisporus NF3, endophyte isolated from Amphipterygium adstringens.</title>
        <authorList>
            <person name="Vazquez M."/>
            <person name="Ceapa C.D."/>
            <person name="Rodriguez Luna D."/>
            <person name="Sanchez Esquivel S."/>
        </authorList>
    </citation>
    <scope>NUCLEOTIDE SEQUENCE [LARGE SCALE GENOMIC DNA]</scope>
    <source>
        <strain evidence="2 3">NF3</strain>
    </source>
</reference>
<dbReference type="CDD" id="cd05018">
    <property type="entry name" value="CoxG"/>
    <property type="match status" value="1"/>
</dbReference>
<dbReference type="RefSeq" id="WP_078980439.1">
    <property type="nucleotide sequence ID" value="NZ_MWQN01000002.1"/>
</dbReference>
<evidence type="ECO:0000256" key="1">
    <source>
        <dbReference type="SAM" id="Phobius"/>
    </source>
</evidence>
<dbReference type="EMBL" id="MWQN01000002">
    <property type="protein sequence ID" value="OPC79223.1"/>
    <property type="molecule type" value="Genomic_DNA"/>
</dbReference>
<dbReference type="AlphaFoldDB" id="A0A1T3NQM7"/>
<dbReference type="InterPro" id="IPR010419">
    <property type="entry name" value="CO_DH_gsu"/>
</dbReference>
<feature type="transmembrane region" description="Helical" evidence="1">
    <location>
        <begin position="198"/>
        <end position="217"/>
    </location>
</feature>
<dbReference type="InterPro" id="IPR023393">
    <property type="entry name" value="START-like_dom_sf"/>
</dbReference>
<dbReference type="Proteomes" id="UP000190037">
    <property type="component" value="Unassembled WGS sequence"/>
</dbReference>
<keyword evidence="1" id="KW-0472">Membrane</keyword>
<dbReference type="SUPFAM" id="SSF55961">
    <property type="entry name" value="Bet v1-like"/>
    <property type="match status" value="1"/>
</dbReference>
<sequence>MKVQGNAILNAPADKVWAALNDPAVLTRTIPGCEKLEETGPDAYRMTVTMGVASIKGTYLGNVQLTDQVPPGSFMLKASGSGGPGTVSAEVKVTLEDIDGGRTRLEYDAEAVVGGVIGGVGQRMLTGVAKKTAGEFFKSVDKILTGQTPLTAAPKGGVPAAVNGTSVVATADGGAVAAPAGTYAAPASAFSGDDFAKGALFGAAVALLGAIVGGVIARRR</sequence>
<comment type="caution">
    <text evidence="2">The sequence shown here is derived from an EMBL/GenBank/DDBJ whole genome shotgun (WGS) entry which is preliminary data.</text>
</comment>
<dbReference type="PANTHER" id="PTHR38588">
    <property type="entry name" value="BLL0334 PROTEIN"/>
    <property type="match status" value="1"/>
</dbReference>
<dbReference type="Gene3D" id="3.30.530.20">
    <property type="match status" value="1"/>
</dbReference>
<gene>
    <name evidence="2" type="ORF">B4N89_34740</name>
</gene>
<evidence type="ECO:0000313" key="3">
    <source>
        <dbReference type="Proteomes" id="UP000190037"/>
    </source>
</evidence>
<accession>A0A1T3NQM7</accession>
<dbReference type="OrthoDB" id="9787428at2"/>
<keyword evidence="1" id="KW-0812">Transmembrane</keyword>
<dbReference type="STRING" id="159449.B4N89_34740"/>
<dbReference type="PANTHER" id="PTHR38588:SF1">
    <property type="entry name" value="BLL0334 PROTEIN"/>
    <property type="match status" value="1"/>
</dbReference>
<keyword evidence="1" id="KW-1133">Transmembrane helix</keyword>
<dbReference type="eggNOG" id="COG3427">
    <property type="taxonomic scope" value="Bacteria"/>
</dbReference>
<evidence type="ECO:0000313" key="2">
    <source>
        <dbReference type="EMBL" id="OPC79223.1"/>
    </source>
</evidence>
<keyword evidence="3" id="KW-1185">Reference proteome</keyword>
<proteinExistence type="predicted"/>
<protein>
    <submittedName>
        <fullName evidence="2">Carbon monoxide dehydrogenase</fullName>
    </submittedName>
</protein>